<evidence type="ECO:0000313" key="3">
    <source>
        <dbReference type="EMBL" id="KOY82834.1"/>
    </source>
</evidence>
<comment type="caution">
    <text evidence="3">The sequence shown here is derived from an EMBL/GenBank/DDBJ whole genome shotgun (WGS) entry which is preliminary data.</text>
</comment>
<dbReference type="InterPro" id="IPR008756">
    <property type="entry name" value="Peptidase_M56"/>
</dbReference>
<dbReference type="CDD" id="cd07341">
    <property type="entry name" value="M56_BlaR1_MecR1_like"/>
    <property type="match status" value="1"/>
</dbReference>
<dbReference type="PANTHER" id="PTHR34978:SF3">
    <property type="entry name" value="SLR0241 PROTEIN"/>
    <property type="match status" value="1"/>
</dbReference>
<dbReference type="Pfam" id="PF05569">
    <property type="entry name" value="Peptidase_M56"/>
    <property type="match status" value="1"/>
</dbReference>
<keyword evidence="1" id="KW-0812">Transmembrane</keyword>
<dbReference type="EMBL" id="LGCI01000005">
    <property type="protein sequence ID" value="KOY82834.1"/>
    <property type="molecule type" value="Genomic_DNA"/>
</dbReference>
<feature type="domain" description="Peptidase M56" evidence="2">
    <location>
        <begin position="7"/>
        <end position="285"/>
    </location>
</feature>
<evidence type="ECO:0000313" key="4">
    <source>
        <dbReference type="Proteomes" id="UP000037977"/>
    </source>
</evidence>
<feature type="transmembrane region" description="Helical" evidence="1">
    <location>
        <begin position="295"/>
        <end position="319"/>
    </location>
</feature>
<sequence>MNEWLNFMITLSVAGSCVSIFAYSITVISREIFTAKWHYRNRKLALSFFLLPFFLIAEVALLFKKDNQLMQLNSLPFIQQNTILLTEAFVQMVFIIWLTGVFITSIWFLFVYQKLYRELRRNCVAVPKEHKVWGILAQLQNDMNVKREINLVYCQANISPFLVGVFKSTIVLPIYAIQNDELTMILKHELIHDKKKDLWMKRAGILARILHWYNPLIYFLQKELTKWCELSCDEDVVLKMSHTERKMYGEMILNMMQRANQQPNSPFSVSLFTKGQMKLKKRLIRILEAQQVSKSIVITAITLFLVFGSVGIVSATFVYKNIQSISENKNMEIQLEYVDIDKREIDKNSSKTISVKLSDKSKFSEEEWSKILKQIENNEVILEEK</sequence>
<dbReference type="PATRIC" id="fig|33935.3.peg.582"/>
<dbReference type="AlphaFoldDB" id="A0A0N0UX53"/>
<evidence type="ECO:0000256" key="1">
    <source>
        <dbReference type="SAM" id="Phobius"/>
    </source>
</evidence>
<feature type="transmembrane region" description="Helical" evidence="1">
    <location>
        <begin position="44"/>
        <end position="63"/>
    </location>
</feature>
<dbReference type="Proteomes" id="UP000037977">
    <property type="component" value="Unassembled WGS sequence"/>
</dbReference>
<protein>
    <recommendedName>
        <fullName evidence="2">Peptidase M56 domain-containing protein</fullName>
    </recommendedName>
</protein>
<keyword evidence="1" id="KW-0472">Membrane</keyword>
<feature type="transmembrane region" description="Helical" evidence="1">
    <location>
        <begin position="83"/>
        <end position="112"/>
    </location>
</feature>
<dbReference type="STRING" id="33935.ADM90_05800"/>
<dbReference type="PANTHER" id="PTHR34978">
    <property type="entry name" value="POSSIBLE SENSOR-TRANSDUCER PROTEIN BLAR"/>
    <property type="match status" value="1"/>
</dbReference>
<dbReference type="OrthoDB" id="9770467at2"/>
<organism evidence="3 4">
    <name type="scientific">Lysinibacillus macroides</name>
    <dbReference type="NCBI Taxonomy" id="33935"/>
    <lineage>
        <taxon>Bacteria</taxon>
        <taxon>Bacillati</taxon>
        <taxon>Bacillota</taxon>
        <taxon>Bacilli</taxon>
        <taxon>Bacillales</taxon>
        <taxon>Bacillaceae</taxon>
        <taxon>Lysinibacillus</taxon>
    </lineage>
</organism>
<dbReference type="RefSeq" id="WP_053994074.1">
    <property type="nucleotide sequence ID" value="NZ_CP065643.1"/>
</dbReference>
<reference evidence="3 4" key="1">
    <citation type="submission" date="2015-07" db="EMBL/GenBank/DDBJ databases">
        <title>Genome sequencing project for genomic taxonomy and phylogenomics of Bacillus-like bacteria.</title>
        <authorList>
            <person name="Liu B."/>
            <person name="Wang J."/>
            <person name="Zhu Y."/>
            <person name="Liu G."/>
            <person name="Chen Q."/>
            <person name="Chen Z."/>
            <person name="Che J."/>
            <person name="Ge C."/>
            <person name="Shi H."/>
            <person name="Pan Z."/>
            <person name="Liu X."/>
        </authorList>
    </citation>
    <scope>NUCLEOTIDE SEQUENCE [LARGE SCALE GENOMIC DNA]</scope>
    <source>
        <strain evidence="3 4">DSM 54</strain>
    </source>
</reference>
<name>A0A0N0UX53_9BACI</name>
<proteinExistence type="predicted"/>
<feature type="transmembrane region" description="Helical" evidence="1">
    <location>
        <begin position="6"/>
        <end position="23"/>
    </location>
</feature>
<keyword evidence="4" id="KW-1185">Reference proteome</keyword>
<keyword evidence="1" id="KW-1133">Transmembrane helix</keyword>
<accession>A0A0N0UX53</accession>
<dbReference type="InterPro" id="IPR052173">
    <property type="entry name" value="Beta-lactam_resp_regulator"/>
</dbReference>
<evidence type="ECO:0000259" key="2">
    <source>
        <dbReference type="Pfam" id="PF05569"/>
    </source>
</evidence>
<gene>
    <name evidence="3" type="ORF">ADM90_05800</name>
</gene>